<dbReference type="GO" id="GO:0004222">
    <property type="term" value="F:metalloendopeptidase activity"/>
    <property type="evidence" value="ECO:0007669"/>
    <property type="project" value="TreeGrafter"/>
</dbReference>
<dbReference type="Pfam" id="PF01551">
    <property type="entry name" value="Peptidase_M23"/>
    <property type="match status" value="1"/>
</dbReference>
<accession>A0A544UFC9</accession>
<dbReference type="InterPro" id="IPR011055">
    <property type="entry name" value="Dup_hybrid_motif"/>
</dbReference>
<evidence type="ECO:0000313" key="2">
    <source>
        <dbReference type="EMBL" id="TQR31244.1"/>
    </source>
</evidence>
<dbReference type="InterPro" id="IPR050570">
    <property type="entry name" value="Cell_wall_metabolism_enzyme"/>
</dbReference>
<dbReference type="EMBL" id="SADV01000011">
    <property type="protein sequence ID" value="TQR31244.1"/>
    <property type="molecule type" value="Genomic_DNA"/>
</dbReference>
<gene>
    <name evidence="2" type="ORF">C7Y47_14790</name>
</gene>
<protein>
    <submittedName>
        <fullName evidence="2">M23 family metallopeptidase</fullName>
    </submittedName>
</protein>
<feature type="domain" description="M23ase beta-sheet core" evidence="1">
    <location>
        <begin position="175"/>
        <end position="263"/>
    </location>
</feature>
<dbReference type="Proteomes" id="UP000317944">
    <property type="component" value="Unassembled WGS sequence"/>
</dbReference>
<reference evidence="2 3" key="1">
    <citation type="submission" date="2018-03" db="EMBL/GenBank/DDBJ databases">
        <title>Aerobic endospore-forming bacteria genome sequencing and assembly.</title>
        <authorList>
            <person name="Cavalcante D.A."/>
            <person name="Driks A."/>
            <person name="Putonti C."/>
            <person name="De-Souza M.T."/>
        </authorList>
    </citation>
    <scope>NUCLEOTIDE SEQUENCE [LARGE SCALE GENOMIC DNA]</scope>
    <source>
        <strain evidence="2 3">SDF0037</strain>
    </source>
</reference>
<dbReference type="AlphaFoldDB" id="A0A544UFC9"/>
<sequence length="290" mass="33405">MGVVVVREFGSPEEVIDIWLREGYEKIYDATSKDFQQIVTLEQFIELSTSFNSGVENYQLESKTILQNLTHYVWSDDKREKVVVASFDELNQIQRFYLKPFTTYPKTDQQYTKNKYIMPIRDEWFVVWGGTNEFVNYHYVYESQRYAYDLVKVQDGESYQNSQIRNEDFYAFDEDLIAPADGKVVKVVDGIKDNVPGEMDEHNPAGNYVVIEHANHEFSMIAHFKKNSILVKSGDNVTEGQLIGKCGNSGNSSEPHIHFQVMDSPDLVYGKSIRILFKDGKKPIQGDTVS</sequence>
<dbReference type="CDD" id="cd12797">
    <property type="entry name" value="M23_peptidase"/>
    <property type="match status" value="1"/>
</dbReference>
<dbReference type="Gene3D" id="2.70.70.10">
    <property type="entry name" value="Glucose Permease (Domain IIA)"/>
    <property type="match status" value="1"/>
</dbReference>
<comment type="caution">
    <text evidence="2">The sequence shown here is derived from an EMBL/GenBank/DDBJ whole genome shotgun (WGS) entry which is preliminary data.</text>
</comment>
<evidence type="ECO:0000259" key="1">
    <source>
        <dbReference type="Pfam" id="PF01551"/>
    </source>
</evidence>
<organism evidence="2 3">
    <name type="scientific">Lysinibacillus sphaericus</name>
    <name type="common">Bacillus sphaericus</name>
    <dbReference type="NCBI Taxonomy" id="1421"/>
    <lineage>
        <taxon>Bacteria</taxon>
        <taxon>Bacillati</taxon>
        <taxon>Bacillota</taxon>
        <taxon>Bacilli</taxon>
        <taxon>Bacillales</taxon>
        <taxon>Bacillaceae</taxon>
        <taxon>Lysinibacillus</taxon>
    </lineage>
</organism>
<dbReference type="InterPro" id="IPR016047">
    <property type="entry name" value="M23ase_b-sheet_dom"/>
</dbReference>
<dbReference type="PANTHER" id="PTHR21666:SF270">
    <property type="entry name" value="MUREIN HYDROLASE ACTIVATOR ENVC"/>
    <property type="match status" value="1"/>
</dbReference>
<evidence type="ECO:0000313" key="3">
    <source>
        <dbReference type="Proteomes" id="UP000317944"/>
    </source>
</evidence>
<proteinExistence type="predicted"/>
<dbReference type="OrthoDB" id="9809488at2"/>
<dbReference type="PANTHER" id="PTHR21666">
    <property type="entry name" value="PEPTIDASE-RELATED"/>
    <property type="match status" value="1"/>
</dbReference>
<name>A0A544UFC9_LYSSH</name>
<dbReference type="SUPFAM" id="SSF51261">
    <property type="entry name" value="Duplicated hybrid motif"/>
    <property type="match status" value="1"/>
</dbReference>